<dbReference type="Proteomes" id="UP000265520">
    <property type="component" value="Unassembled WGS sequence"/>
</dbReference>
<comment type="caution">
    <text evidence="1">The sequence shown here is derived from an EMBL/GenBank/DDBJ whole genome shotgun (WGS) entry which is preliminary data.</text>
</comment>
<dbReference type="EMBL" id="LXQA011035382">
    <property type="protein sequence ID" value="MCI82118.1"/>
    <property type="molecule type" value="Genomic_DNA"/>
</dbReference>
<name>A0A392V1F4_9FABA</name>
<evidence type="ECO:0000313" key="2">
    <source>
        <dbReference type="Proteomes" id="UP000265520"/>
    </source>
</evidence>
<dbReference type="AlphaFoldDB" id="A0A392V1F4"/>
<accession>A0A392V1F4</accession>
<protein>
    <submittedName>
        <fullName evidence="1">Uncharacterized protein</fullName>
    </submittedName>
</protein>
<feature type="non-terminal residue" evidence="1">
    <location>
        <position position="41"/>
    </location>
</feature>
<organism evidence="1 2">
    <name type="scientific">Trifolium medium</name>
    <dbReference type="NCBI Taxonomy" id="97028"/>
    <lineage>
        <taxon>Eukaryota</taxon>
        <taxon>Viridiplantae</taxon>
        <taxon>Streptophyta</taxon>
        <taxon>Embryophyta</taxon>
        <taxon>Tracheophyta</taxon>
        <taxon>Spermatophyta</taxon>
        <taxon>Magnoliopsida</taxon>
        <taxon>eudicotyledons</taxon>
        <taxon>Gunneridae</taxon>
        <taxon>Pentapetalae</taxon>
        <taxon>rosids</taxon>
        <taxon>fabids</taxon>
        <taxon>Fabales</taxon>
        <taxon>Fabaceae</taxon>
        <taxon>Papilionoideae</taxon>
        <taxon>50 kb inversion clade</taxon>
        <taxon>NPAAA clade</taxon>
        <taxon>Hologalegina</taxon>
        <taxon>IRL clade</taxon>
        <taxon>Trifolieae</taxon>
        <taxon>Trifolium</taxon>
    </lineage>
</organism>
<evidence type="ECO:0000313" key="1">
    <source>
        <dbReference type="EMBL" id="MCI82118.1"/>
    </source>
</evidence>
<sequence>MMFVIWFSVKRSGEESWVNLHPLQYCMQSQEEEIQPEEMDA</sequence>
<keyword evidence="2" id="KW-1185">Reference proteome</keyword>
<reference evidence="1 2" key="1">
    <citation type="journal article" date="2018" name="Front. Plant Sci.">
        <title>Red Clover (Trifolium pratense) and Zigzag Clover (T. medium) - A Picture of Genomic Similarities and Differences.</title>
        <authorList>
            <person name="Dluhosova J."/>
            <person name="Istvanek J."/>
            <person name="Nedelnik J."/>
            <person name="Repkova J."/>
        </authorList>
    </citation>
    <scope>NUCLEOTIDE SEQUENCE [LARGE SCALE GENOMIC DNA]</scope>
    <source>
        <strain evidence="2">cv. 10/8</strain>
        <tissue evidence="1">Leaf</tissue>
    </source>
</reference>
<proteinExistence type="predicted"/>